<feature type="domain" description="DUF3638" evidence="8">
    <location>
        <begin position="113"/>
        <end position="240"/>
    </location>
</feature>
<accession>A0A8H4VW52</accession>
<proteinExistence type="predicted"/>
<dbReference type="PANTHER" id="PTHR13367:SF32">
    <property type="entry name" value="DUF6606 DOMAIN-CONTAINING PROTEIN"/>
    <property type="match status" value="1"/>
</dbReference>
<dbReference type="Proteomes" id="UP000566819">
    <property type="component" value="Unassembled WGS sequence"/>
</dbReference>
<dbReference type="OrthoDB" id="3182339at2759"/>
<evidence type="ECO:0000256" key="7">
    <source>
        <dbReference type="SAM" id="MobiDB-lite"/>
    </source>
</evidence>
<evidence type="ECO:0000259" key="8">
    <source>
        <dbReference type="Pfam" id="PF12340"/>
    </source>
</evidence>
<keyword evidence="5" id="KW-0378">Hydrolase</keyword>
<evidence type="ECO:0000256" key="1">
    <source>
        <dbReference type="ARBA" id="ARBA00000707"/>
    </source>
</evidence>
<keyword evidence="6" id="KW-0788">Thiol protease</keyword>
<dbReference type="GO" id="GO:0004843">
    <property type="term" value="F:cysteine-type deubiquitinase activity"/>
    <property type="evidence" value="ECO:0007669"/>
    <property type="project" value="UniProtKB-EC"/>
</dbReference>
<dbReference type="Pfam" id="PF12359">
    <property type="entry name" value="DUF3645"/>
    <property type="match status" value="1"/>
</dbReference>
<dbReference type="EC" id="3.4.19.12" evidence="2"/>
<feature type="compositionally biased region" description="Acidic residues" evidence="7">
    <location>
        <begin position="1152"/>
        <end position="1163"/>
    </location>
</feature>
<comment type="caution">
    <text evidence="10">The sequence shown here is derived from an EMBL/GenBank/DDBJ whole genome shotgun (WGS) entry which is preliminary data.</text>
</comment>
<protein>
    <recommendedName>
        <fullName evidence="2">ubiquitinyl hydrolase 1</fullName>
        <ecNumber evidence="2">3.4.19.12</ecNumber>
    </recommendedName>
</protein>
<feature type="region of interest" description="Disordered" evidence="7">
    <location>
        <begin position="1140"/>
        <end position="1178"/>
    </location>
</feature>
<evidence type="ECO:0000256" key="5">
    <source>
        <dbReference type="ARBA" id="ARBA00022801"/>
    </source>
</evidence>
<reference evidence="10 11" key="1">
    <citation type="submission" date="2020-03" db="EMBL/GenBank/DDBJ databases">
        <title>Draft Genome Sequence of Cudoniella acicularis.</title>
        <authorList>
            <person name="Buettner E."/>
            <person name="Kellner H."/>
        </authorList>
    </citation>
    <scope>NUCLEOTIDE SEQUENCE [LARGE SCALE GENOMIC DNA]</scope>
    <source>
        <strain evidence="10 11">DSM 108380</strain>
    </source>
</reference>
<sequence length="1203" mass="135724">MKEALVAYALSITDLQRLLRIEDALQKGNAQILADEQANQPHNNWSPIERTDWLLLEIDANILIRPVQVDVALATVSPLSGTNSVCQLLMGAGKTSCIMPMVSATLADGNKLLLGREMRHIPWSRKTSTKSNTVEYFFNIVKYMQKAKGVILALPEHMLSFRLSGLQRLSDGLDATSMIKVQNWLDTRCRDIIDEVDFILAIRTQLIYPGGTQRTVEAHPNRWVVIENLLKMVNSHLWTLEKRFPHSIEVVRRAQGGFPVLYFLRADVQNALISSLVDDIYQGRSSFLPEGCCRADRDIIRRFISEPRVPQDVALQITQLYKDRPATRQIILLLRGLLVHRILIMALRKRANVQFGLSLSRSLLAVPFHAKGIASENSEFGHPDTSILLTCLAFYFDGLTLDQLRQSLESVLKSDDPSQVYDGFSRSSNLPESLKDWSAINLDDEAQLHEIWLHIRYQVSAIDYFLNHCVFPQNAKQFQMKLQASGWDLPLFSGALPKVVSSTNPPGSKYSTITTGFSGTADLHRLLPLNIKQENLPALAHTSTEVLSYLLQRRNREYVLAADYRGKRVSEKELLQMITNRKLRVFIDAGASILEMNNTDLAKAWLEIYPDASAIVYFRGEKPVVRYRRGHEVPLLASPYSQDLGECLVYLDEAHTRGTDLKIPAGARAALSLGLGQNKDHTVQAAMRMRQLKNSQSVVFFAPPEVHQSILDVRGKTSRGSIDSSDVIHWLLEQTCNGIEQLQPLYFSQGADFCTRTQAAIDNREFLTDVDQRENYLSVIKQFEQQTLEQLYGVKSTSRPAILPGTLSPEIAKFKKELDTRRRNFQDTGLAVHASALQEVEIQREVAYEVENVREVQKVTHYLPFSFPGVHRDILGFFKTGRLAADSVAYEPAFTALRRTSLGRKHGIKVEGTTGKLYVSTEFTKTVKFPSEKFSDTFQRPVNWVLWSSVYELAMIVIPEEAEHLLPLLHNVKSVPTHIILYSAPVTRGMLQKFNKLGYYSVPALPPDWEAPFWLRVELGIFAGRSYFEYDEYLCLCKYLGVKEKSGNLEEGKNDESIGSSEPDETSQSGSENVDSEVEANAPITFARKPLTFVHEWMAIRRKGLDFANTPMGYLCQGKILTPDHPFFAKPEVLAQEDGAQVRSGGVRKAADEEDDVEEEFYDDEHVYDVPDDEEDNIDDSQLLADLADVDVKSDDSYGTAHS</sequence>
<name>A0A8H4VW52_9HELO</name>
<comment type="catalytic activity">
    <reaction evidence="1">
        <text>Thiol-dependent hydrolysis of ester, thioester, amide, peptide and isopeptide bonds formed by the C-terminal Gly of ubiquitin (a 76-residue protein attached to proteins as an intracellular targeting signal).</text>
        <dbReference type="EC" id="3.4.19.12"/>
    </reaction>
</comment>
<evidence type="ECO:0000256" key="2">
    <source>
        <dbReference type="ARBA" id="ARBA00012759"/>
    </source>
</evidence>
<evidence type="ECO:0000256" key="4">
    <source>
        <dbReference type="ARBA" id="ARBA00022786"/>
    </source>
</evidence>
<dbReference type="PANTHER" id="PTHR13367">
    <property type="entry name" value="UBIQUITIN THIOESTERASE"/>
    <property type="match status" value="1"/>
</dbReference>
<keyword evidence="3" id="KW-0645">Protease</keyword>
<keyword evidence="11" id="KW-1185">Reference proteome</keyword>
<gene>
    <name evidence="10" type="ORF">G7Y89_g13348</name>
</gene>
<dbReference type="AlphaFoldDB" id="A0A8H4VW52"/>
<evidence type="ECO:0000313" key="11">
    <source>
        <dbReference type="Proteomes" id="UP000566819"/>
    </source>
</evidence>
<evidence type="ECO:0000313" key="10">
    <source>
        <dbReference type="EMBL" id="KAF4624821.1"/>
    </source>
</evidence>
<feature type="region of interest" description="Disordered" evidence="7">
    <location>
        <begin position="1048"/>
        <end position="1079"/>
    </location>
</feature>
<keyword evidence="4" id="KW-0833">Ubl conjugation pathway</keyword>
<dbReference type="InterPro" id="IPR022105">
    <property type="entry name" value="DUF3645"/>
</dbReference>
<dbReference type="GO" id="GO:0006508">
    <property type="term" value="P:proteolysis"/>
    <property type="evidence" value="ECO:0007669"/>
    <property type="project" value="UniProtKB-KW"/>
</dbReference>
<dbReference type="InterPro" id="IPR022099">
    <property type="entry name" value="DUF3638"/>
</dbReference>
<organism evidence="10 11">
    <name type="scientific">Cudoniella acicularis</name>
    <dbReference type="NCBI Taxonomy" id="354080"/>
    <lineage>
        <taxon>Eukaryota</taxon>
        <taxon>Fungi</taxon>
        <taxon>Dikarya</taxon>
        <taxon>Ascomycota</taxon>
        <taxon>Pezizomycotina</taxon>
        <taxon>Leotiomycetes</taxon>
        <taxon>Helotiales</taxon>
        <taxon>Tricladiaceae</taxon>
        <taxon>Cudoniella</taxon>
    </lineage>
</organism>
<evidence type="ECO:0000256" key="3">
    <source>
        <dbReference type="ARBA" id="ARBA00022670"/>
    </source>
</evidence>
<feature type="domain" description="DUF3645" evidence="9">
    <location>
        <begin position="359"/>
        <end position="390"/>
    </location>
</feature>
<dbReference type="Pfam" id="PF12340">
    <property type="entry name" value="DUF3638"/>
    <property type="match status" value="1"/>
</dbReference>
<dbReference type="EMBL" id="JAAMPI010001543">
    <property type="protein sequence ID" value="KAF4624821.1"/>
    <property type="molecule type" value="Genomic_DNA"/>
</dbReference>
<evidence type="ECO:0000259" key="9">
    <source>
        <dbReference type="Pfam" id="PF12359"/>
    </source>
</evidence>
<dbReference type="InterPro" id="IPR051346">
    <property type="entry name" value="OTU_Deubiquitinase"/>
</dbReference>
<evidence type="ECO:0000256" key="6">
    <source>
        <dbReference type="ARBA" id="ARBA00022807"/>
    </source>
</evidence>